<name>A0ACC1LJE5_9FUNG</name>
<accession>A0ACC1LJE5</accession>
<comment type="caution">
    <text evidence="1">The sequence shown here is derived from an EMBL/GenBank/DDBJ whole genome shotgun (WGS) entry which is preliminary data.</text>
</comment>
<sequence length="80" mass="9249">MTIAYDLRPMTYDPQPTTTKMSDNDISMTPGTQGVLHTLTKPKYQEFLHMLPPLILKDKEEDKNHVITIGPWLDNCEEIF</sequence>
<dbReference type="Proteomes" id="UP001140096">
    <property type="component" value="Unassembled WGS sequence"/>
</dbReference>
<reference evidence="1" key="1">
    <citation type="submission" date="2022-07" db="EMBL/GenBank/DDBJ databases">
        <title>Phylogenomic reconstructions and comparative analyses of Kickxellomycotina fungi.</title>
        <authorList>
            <person name="Reynolds N.K."/>
            <person name="Stajich J.E."/>
            <person name="Barry K."/>
            <person name="Grigoriev I.V."/>
            <person name="Crous P."/>
            <person name="Smith M.E."/>
        </authorList>
    </citation>
    <scope>NUCLEOTIDE SEQUENCE</scope>
    <source>
        <strain evidence="1">CBS 102833</strain>
    </source>
</reference>
<organism evidence="1 2">
    <name type="scientific">Coemansia furcata</name>
    <dbReference type="NCBI Taxonomy" id="417177"/>
    <lineage>
        <taxon>Eukaryota</taxon>
        <taxon>Fungi</taxon>
        <taxon>Fungi incertae sedis</taxon>
        <taxon>Zoopagomycota</taxon>
        <taxon>Kickxellomycotina</taxon>
        <taxon>Kickxellomycetes</taxon>
        <taxon>Kickxellales</taxon>
        <taxon>Kickxellaceae</taxon>
        <taxon>Coemansia</taxon>
    </lineage>
</organism>
<gene>
    <name evidence="1" type="ORF">H4S07_002831</name>
</gene>
<dbReference type="EMBL" id="JANBUP010000787">
    <property type="protein sequence ID" value="KAJ2810163.1"/>
    <property type="molecule type" value="Genomic_DNA"/>
</dbReference>
<protein>
    <submittedName>
        <fullName evidence="1">Uncharacterized protein</fullName>
    </submittedName>
</protein>
<keyword evidence="2" id="KW-1185">Reference proteome</keyword>
<evidence type="ECO:0000313" key="2">
    <source>
        <dbReference type="Proteomes" id="UP001140096"/>
    </source>
</evidence>
<proteinExistence type="predicted"/>
<evidence type="ECO:0000313" key="1">
    <source>
        <dbReference type="EMBL" id="KAJ2810163.1"/>
    </source>
</evidence>